<evidence type="ECO:0000256" key="1">
    <source>
        <dbReference type="ARBA" id="ARBA00004604"/>
    </source>
</evidence>
<comment type="similarity">
    <text evidence="6 7">Belongs to the MPP10 family.</text>
</comment>
<evidence type="ECO:0000313" key="10">
    <source>
        <dbReference type="Proteomes" id="UP001152795"/>
    </source>
</evidence>
<evidence type="ECO:0000256" key="6">
    <source>
        <dbReference type="ARBA" id="ARBA00029455"/>
    </source>
</evidence>
<accession>A0A6S7IDG8</accession>
<keyword evidence="4 7" id="KW-0539">Nucleus</keyword>
<dbReference type="Pfam" id="PF04006">
    <property type="entry name" value="Mpp10"/>
    <property type="match status" value="1"/>
</dbReference>
<reference evidence="9" key="1">
    <citation type="submission" date="2020-04" db="EMBL/GenBank/DDBJ databases">
        <authorList>
            <person name="Alioto T."/>
            <person name="Alioto T."/>
            <person name="Gomez Garrido J."/>
        </authorList>
    </citation>
    <scope>NUCLEOTIDE SEQUENCE</scope>
    <source>
        <strain evidence="9">A484AB</strain>
    </source>
</reference>
<dbReference type="Proteomes" id="UP001152795">
    <property type="component" value="Unassembled WGS sequence"/>
</dbReference>
<feature type="compositionally biased region" description="Basic and acidic residues" evidence="8">
    <location>
        <begin position="559"/>
        <end position="580"/>
    </location>
</feature>
<feature type="compositionally biased region" description="Basic and acidic residues" evidence="8">
    <location>
        <begin position="223"/>
        <end position="238"/>
    </location>
</feature>
<dbReference type="GO" id="GO:0005732">
    <property type="term" value="C:sno(s)RNA-containing ribonucleoprotein complex"/>
    <property type="evidence" value="ECO:0007669"/>
    <property type="project" value="UniProtKB-UniRule"/>
</dbReference>
<evidence type="ECO:0000256" key="5">
    <source>
        <dbReference type="ARBA" id="ARBA00023274"/>
    </source>
</evidence>
<organism evidence="9 10">
    <name type="scientific">Paramuricea clavata</name>
    <name type="common">Red gorgonian</name>
    <name type="synonym">Violescent sea-whip</name>
    <dbReference type="NCBI Taxonomy" id="317549"/>
    <lineage>
        <taxon>Eukaryota</taxon>
        <taxon>Metazoa</taxon>
        <taxon>Cnidaria</taxon>
        <taxon>Anthozoa</taxon>
        <taxon>Octocorallia</taxon>
        <taxon>Malacalcyonacea</taxon>
        <taxon>Plexauridae</taxon>
        <taxon>Paramuricea</taxon>
    </lineage>
</organism>
<comment type="subcellular location">
    <subcellularLocation>
        <location evidence="1 7">Nucleus</location>
        <location evidence="1 7">Nucleolus</location>
    </subcellularLocation>
</comment>
<dbReference type="EMBL" id="CACRXK020009375">
    <property type="protein sequence ID" value="CAB4017045.1"/>
    <property type="molecule type" value="Genomic_DNA"/>
</dbReference>
<dbReference type="InterPro" id="IPR012173">
    <property type="entry name" value="Mpp10"/>
</dbReference>
<feature type="region of interest" description="Disordered" evidence="8">
    <location>
        <begin position="507"/>
        <end position="622"/>
    </location>
</feature>
<dbReference type="GO" id="GO:0006364">
    <property type="term" value="P:rRNA processing"/>
    <property type="evidence" value="ECO:0007669"/>
    <property type="project" value="UniProtKB-KW"/>
</dbReference>
<comment type="caution">
    <text evidence="9">The sequence shown here is derived from an EMBL/GenBank/DDBJ whole genome shotgun (WGS) entry which is preliminary data.</text>
</comment>
<dbReference type="PIRSF" id="PIRSF017300">
    <property type="entry name" value="snoRNP_Mpp10"/>
    <property type="match status" value="1"/>
</dbReference>
<feature type="compositionally biased region" description="Basic and acidic residues" evidence="8">
    <location>
        <begin position="507"/>
        <end position="521"/>
    </location>
</feature>
<comment type="function">
    <text evidence="7">Involved in nucleolar processing of pre-18S ribosomal RNA.</text>
</comment>
<feature type="compositionally biased region" description="Basic residues" evidence="8">
    <location>
        <begin position="603"/>
        <end position="622"/>
    </location>
</feature>
<keyword evidence="2 7" id="KW-0690">Ribosome biogenesis</keyword>
<keyword evidence="10" id="KW-1185">Reference proteome</keyword>
<keyword evidence="3 7" id="KW-0698">rRNA processing</keyword>
<dbReference type="GO" id="GO:0032040">
    <property type="term" value="C:small-subunit processome"/>
    <property type="evidence" value="ECO:0007669"/>
    <property type="project" value="TreeGrafter"/>
</dbReference>
<feature type="compositionally biased region" description="Basic residues" evidence="8">
    <location>
        <begin position="522"/>
        <end position="532"/>
    </location>
</feature>
<evidence type="ECO:0000256" key="2">
    <source>
        <dbReference type="ARBA" id="ARBA00022517"/>
    </source>
</evidence>
<dbReference type="AlphaFoldDB" id="A0A6S7IDG8"/>
<evidence type="ECO:0000256" key="8">
    <source>
        <dbReference type="SAM" id="MobiDB-lite"/>
    </source>
</evidence>
<name>A0A6S7IDG8_PARCT</name>
<feature type="compositionally biased region" description="Acidic residues" evidence="8">
    <location>
        <begin position="266"/>
        <end position="284"/>
    </location>
</feature>
<evidence type="ECO:0000313" key="9">
    <source>
        <dbReference type="EMBL" id="CAB4017045.1"/>
    </source>
</evidence>
<evidence type="ECO:0000256" key="4">
    <source>
        <dbReference type="ARBA" id="ARBA00023242"/>
    </source>
</evidence>
<evidence type="ECO:0000256" key="7">
    <source>
        <dbReference type="PIRNR" id="PIRNR017300"/>
    </source>
</evidence>
<protein>
    <recommendedName>
        <fullName evidence="7">U3 small nucleolar ribonucleoprotein protein MPP10</fullName>
    </recommendedName>
</protein>
<evidence type="ECO:0000256" key="3">
    <source>
        <dbReference type="ARBA" id="ARBA00022552"/>
    </source>
</evidence>
<gene>
    <name evidence="9" type="ORF">PACLA_8A013270</name>
</gene>
<feature type="compositionally biased region" description="Basic and acidic residues" evidence="8">
    <location>
        <begin position="302"/>
        <end position="315"/>
    </location>
</feature>
<proteinExistence type="inferred from homology"/>
<dbReference type="PANTHER" id="PTHR17039:SF0">
    <property type="entry name" value="U3 SMALL NUCLEOLAR RIBONUCLEOPROTEIN PROTEIN MPP10"/>
    <property type="match status" value="1"/>
</dbReference>
<feature type="region of interest" description="Disordered" evidence="8">
    <location>
        <begin position="220"/>
        <end position="316"/>
    </location>
</feature>
<dbReference type="OrthoDB" id="6022202at2759"/>
<dbReference type="PANTHER" id="PTHR17039">
    <property type="entry name" value="U3 SMALL NUCLEOLAR RIBONUCLEOPROTEIN PROTEIN MPP10"/>
    <property type="match status" value="1"/>
</dbReference>
<sequence>MADDGALSSVNISLQNIEENLERFISYDRKHSATILSVLRDVFNHNKKDEAICGRKIEGCPFESLQLDPTSFDNETIWQQIQLQNESLLPKIQTEFKPLLRKADSVQLNDIKNTNNGKYQDNFTEINMNRIDFVQGSTDSSSDVGSEVEKFVEQNSNDSDELPKAIKGTRLKPKGTCKLPKGSVVDDQFFKLAEMEKFLESKHGGGDVSADDSDENFDYFADLNERGDGTADIERNDPKGAMYSDYFDAPDDLSGAMRDDGKDCDDNMDDIETDEDSSDNEETAANEFNISGDDNDGDNDDDPKSTLEKQQEKVKKQIAALEDSNVAAKSWQLTGEASAFARPSNSLLEEVLQFDHTSAAAPVITEETSKTLEDIIIQRIKDGAWDDVERKEKPVKEPYEYKKAQPINQEKSKMSLSEIYEKEYLQQQNPEVEKENEEHAQIKKLMKSLFFKLDSLSNFHFTPKPLKSEVTIVSNVPSVTIEECTPVNVSETALLAPEEVYDKQRVEVKSQGEMTKQDRNRERRVKKRRQRLAAKEKEKIQKAIERTNPGLGNKYSKAKAMESLKKDKTSTIVGEKRRDSSLTSSSGFFNKLQDSVREEIHKKSQNGKKERKNKTSSAHCRL</sequence>
<keyword evidence="5 7" id="KW-0687">Ribonucleoprotein</keyword>
<feature type="compositionally biased region" description="Basic and acidic residues" evidence="8">
    <location>
        <begin position="533"/>
        <end position="545"/>
    </location>
</feature>
<dbReference type="GO" id="GO:0034457">
    <property type="term" value="C:Mpp10 complex"/>
    <property type="evidence" value="ECO:0007669"/>
    <property type="project" value="UniProtKB-UniRule"/>
</dbReference>